<dbReference type="Proteomes" id="UP001219525">
    <property type="component" value="Unassembled WGS sequence"/>
</dbReference>
<evidence type="ECO:0000256" key="1">
    <source>
        <dbReference type="SAM" id="MobiDB-lite"/>
    </source>
</evidence>
<feature type="region of interest" description="Disordered" evidence="1">
    <location>
        <begin position="6"/>
        <end position="28"/>
    </location>
</feature>
<comment type="caution">
    <text evidence="2">The sequence shown here is derived from an EMBL/GenBank/DDBJ whole genome shotgun (WGS) entry which is preliminary data.</text>
</comment>
<organism evidence="2 3">
    <name type="scientific">Mycena pura</name>
    <dbReference type="NCBI Taxonomy" id="153505"/>
    <lineage>
        <taxon>Eukaryota</taxon>
        <taxon>Fungi</taxon>
        <taxon>Dikarya</taxon>
        <taxon>Basidiomycota</taxon>
        <taxon>Agaricomycotina</taxon>
        <taxon>Agaricomycetes</taxon>
        <taxon>Agaricomycetidae</taxon>
        <taxon>Agaricales</taxon>
        <taxon>Marasmiineae</taxon>
        <taxon>Mycenaceae</taxon>
        <taxon>Mycena</taxon>
    </lineage>
</organism>
<accession>A0AAD6YJA7</accession>
<keyword evidence="3" id="KW-1185">Reference proteome</keyword>
<feature type="compositionally biased region" description="Low complexity" evidence="1">
    <location>
        <begin position="14"/>
        <end position="28"/>
    </location>
</feature>
<proteinExistence type="predicted"/>
<evidence type="ECO:0000313" key="3">
    <source>
        <dbReference type="Proteomes" id="UP001219525"/>
    </source>
</evidence>
<evidence type="ECO:0000313" key="2">
    <source>
        <dbReference type="EMBL" id="KAJ7218416.1"/>
    </source>
</evidence>
<dbReference type="EMBL" id="JARJCW010000012">
    <property type="protein sequence ID" value="KAJ7218416.1"/>
    <property type="molecule type" value="Genomic_DNA"/>
</dbReference>
<sequence>MFLLVISSPRGDSKISGANSSSSSRISSEHSSANCSITVFAPLGRASLEWAGLGALCPRRKIEESSVLARNRVRALQIPAYMMCHPGSWHPKKLAKVSPTAAILLVSGWEAPLLTFRRISDTQNGPWSSGPIRQHFMLPMRIPEAPLAAPALPAAPLIHHPPYLQITPLPLLPPTAPTLAAKQEQLHDDGFIIDAASASASLASLASASMCMPASASAGRCRMQSMMGVFRLNPRQEEGGRLGRGRVHVGGRRGAPAREPPWLFEFQVVLERLLFPEVTGDGEDDGGGRMVREAQWKWIPRWPGDAAGARRGWLLAFSPDFGLDAEASWSKSLVGSSHIHAVPASPRTRTCLTPLRRTRMRCTTLPHLLARTCATSPDPHAYVQSKTCTSAYEMFALHHWSLSVHAHAQGSSASLM</sequence>
<dbReference type="AlphaFoldDB" id="A0AAD6YJA7"/>
<gene>
    <name evidence="2" type="ORF">GGX14DRAFT_390189</name>
</gene>
<protein>
    <submittedName>
        <fullName evidence="2">Uncharacterized protein</fullName>
    </submittedName>
</protein>
<name>A0AAD6YJA7_9AGAR</name>
<reference evidence="2" key="1">
    <citation type="submission" date="2023-03" db="EMBL/GenBank/DDBJ databases">
        <title>Massive genome expansion in bonnet fungi (Mycena s.s.) driven by repeated elements and novel gene families across ecological guilds.</title>
        <authorList>
            <consortium name="Lawrence Berkeley National Laboratory"/>
            <person name="Harder C.B."/>
            <person name="Miyauchi S."/>
            <person name="Viragh M."/>
            <person name="Kuo A."/>
            <person name="Thoen E."/>
            <person name="Andreopoulos B."/>
            <person name="Lu D."/>
            <person name="Skrede I."/>
            <person name="Drula E."/>
            <person name="Henrissat B."/>
            <person name="Morin E."/>
            <person name="Kohler A."/>
            <person name="Barry K."/>
            <person name="LaButti K."/>
            <person name="Morin E."/>
            <person name="Salamov A."/>
            <person name="Lipzen A."/>
            <person name="Mereny Z."/>
            <person name="Hegedus B."/>
            <person name="Baldrian P."/>
            <person name="Stursova M."/>
            <person name="Weitz H."/>
            <person name="Taylor A."/>
            <person name="Grigoriev I.V."/>
            <person name="Nagy L.G."/>
            <person name="Martin F."/>
            <person name="Kauserud H."/>
        </authorList>
    </citation>
    <scope>NUCLEOTIDE SEQUENCE</scope>
    <source>
        <strain evidence="2">9144</strain>
    </source>
</reference>